<dbReference type="PANTHER" id="PTHR40866:SF1">
    <property type="entry name" value="BED-TYPE DOMAIN-CONTAINING PROTEIN"/>
    <property type="match status" value="1"/>
</dbReference>
<evidence type="ECO:0000259" key="4">
    <source>
        <dbReference type="Pfam" id="PF02892"/>
    </source>
</evidence>
<evidence type="ECO:0000313" key="6">
    <source>
        <dbReference type="EMBL" id="KAE9018503.1"/>
    </source>
</evidence>
<sequence length="500" mass="56440">MKFSNKDLCSLLFSELSPGKSTCNSCKKIYKEGRGYTNQMHHLLKKHPDYLQLAEAAFRKGNRLGLSLPDQRTNEIFRWIEWCVVERMPKYIHLLYGYVRDVIAAKLPDRFVIVLDGWTSGGRHFVVILAVYNDPSGADPAQRNPNYDESIQCLSRRFVLLAFCPFGDEENLGAQSLYDLIADTLATFNKPWSSVLFMVGDNCSVNQSIGRKAGALPFIGCASHRFQLAVNDFLSDDDALLAKIHALMKHLSKIKCRAALRKVTPLAPVMRNATRWSSTFAMLERYDKLHPVLLTLDHATVTKRGIAKVLLSEEEEAARANALHQILKELNEVTKALQDSTLTLVGARRAFDLVASKYPRMADRLASDAPVVNNPDLERGIVKIILGSRLNAREQAACAPFKSSDGDAATDQTSRSFLASAFKKTHKSRAPVYMPLEWVPPTSNECERFFSQAKLVYSDLRKSMDPDTLEVLMFLSFNKDWWDATSVQAVRQNMRRELRE</sequence>
<feature type="domain" description="BED-type" evidence="4">
    <location>
        <begin position="13"/>
        <end position="48"/>
    </location>
</feature>
<organism evidence="5 8">
    <name type="scientific">Phytophthora rubi</name>
    <dbReference type="NCBI Taxonomy" id="129364"/>
    <lineage>
        <taxon>Eukaryota</taxon>
        <taxon>Sar</taxon>
        <taxon>Stramenopiles</taxon>
        <taxon>Oomycota</taxon>
        <taxon>Peronosporomycetes</taxon>
        <taxon>Peronosporales</taxon>
        <taxon>Peronosporaceae</taxon>
        <taxon>Phytophthora</taxon>
    </lineage>
</organism>
<evidence type="ECO:0000313" key="8">
    <source>
        <dbReference type="Proteomes" id="UP000429607"/>
    </source>
</evidence>
<comment type="caution">
    <text evidence="5">The sequence shown here is derived from an EMBL/GenBank/DDBJ whole genome shotgun (WGS) entry which is preliminary data.</text>
</comment>
<evidence type="ECO:0000256" key="3">
    <source>
        <dbReference type="ARBA" id="ARBA00022833"/>
    </source>
</evidence>
<dbReference type="EMBL" id="QXFU01000850">
    <property type="protein sequence ID" value="KAE9018503.1"/>
    <property type="molecule type" value="Genomic_DNA"/>
</dbReference>
<dbReference type="InterPro" id="IPR012337">
    <property type="entry name" value="RNaseH-like_sf"/>
</dbReference>
<evidence type="ECO:0000313" key="9">
    <source>
        <dbReference type="Proteomes" id="UP000434957"/>
    </source>
</evidence>
<evidence type="ECO:0000313" key="5">
    <source>
        <dbReference type="EMBL" id="KAE8984369.1"/>
    </source>
</evidence>
<evidence type="ECO:0000256" key="2">
    <source>
        <dbReference type="ARBA" id="ARBA00022771"/>
    </source>
</evidence>
<evidence type="ECO:0000313" key="7">
    <source>
        <dbReference type="EMBL" id="KAE9292274.1"/>
    </source>
</evidence>
<dbReference type="Proteomes" id="UP000429607">
    <property type="component" value="Unassembled WGS sequence"/>
</dbReference>
<dbReference type="GO" id="GO:0003677">
    <property type="term" value="F:DNA binding"/>
    <property type="evidence" value="ECO:0007669"/>
    <property type="project" value="InterPro"/>
</dbReference>
<gene>
    <name evidence="5" type="ORF">PR001_g23193</name>
    <name evidence="6" type="ORF">PR002_g13075</name>
    <name evidence="7" type="ORF">PR003_g24795</name>
</gene>
<evidence type="ECO:0000256" key="1">
    <source>
        <dbReference type="ARBA" id="ARBA00022723"/>
    </source>
</evidence>
<reference evidence="8 10" key="1">
    <citation type="submission" date="2018-09" db="EMBL/GenBank/DDBJ databases">
        <title>Genomic investigation of the strawberry pathogen Phytophthora fragariae indicates pathogenicity is determined by transcriptional variation in three key races.</title>
        <authorList>
            <person name="Adams T.M."/>
            <person name="Armitage A.D."/>
            <person name="Sobczyk M.K."/>
            <person name="Bates H.J."/>
            <person name="Dunwell J.M."/>
            <person name="Nellist C.F."/>
            <person name="Harrison R.J."/>
        </authorList>
    </citation>
    <scope>NUCLEOTIDE SEQUENCE [LARGE SCALE GENOMIC DNA]</scope>
    <source>
        <strain evidence="5 8">SCRP249</strain>
        <strain evidence="6 10">SCRP324</strain>
        <strain evidence="7 9">SCRP333</strain>
    </source>
</reference>
<dbReference type="PANTHER" id="PTHR40866">
    <property type="entry name" value="BED-TYPE DOMAIN-CONTAINING PROTEIN"/>
    <property type="match status" value="1"/>
</dbReference>
<keyword evidence="9" id="KW-1185">Reference proteome</keyword>
<dbReference type="EMBL" id="QXFT01002855">
    <property type="protein sequence ID" value="KAE9292274.1"/>
    <property type="molecule type" value="Genomic_DNA"/>
</dbReference>
<dbReference type="SUPFAM" id="SSF53098">
    <property type="entry name" value="Ribonuclease H-like"/>
    <property type="match status" value="2"/>
</dbReference>
<dbReference type="Proteomes" id="UP000435112">
    <property type="component" value="Unassembled WGS sequence"/>
</dbReference>
<dbReference type="Proteomes" id="UP000434957">
    <property type="component" value="Unassembled WGS sequence"/>
</dbReference>
<proteinExistence type="predicted"/>
<evidence type="ECO:0000313" key="10">
    <source>
        <dbReference type="Proteomes" id="UP000435112"/>
    </source>
</evidence>
<dbReference type="InterPro" id="IPR003656">
    <property type="entry name" value="Znf_BED"/>
</dbReference>
<dbReference type="OrthoDB" id="110124at2759"/>
<dbReference type="GO" id="GO:0008270">
    <property type="term" value="F:zinc ion binding"/>
    <property type="evidence" value="ECO:0007669"/>
    <property type="project" value="UniProtKB-KW"/>
</dbReference>
<protein>
    <recommendedName>
        <fullName evidence="4">BED-type domain-containing protein</fullName>
    </recommendedName>
</protein>
<keyword evidence="3" id="KW-0862">Zinc</keyword>
<dbReference type="Pfam" id="PF02892">
    <property type="entry name" value="zf-BED"/>
    <property type="match status" value="1"/>
</dbReference>
<accession>A0A6A3IN21</accession>
<name>A0A6A3IN21_9STRA</name>
<dbReference type="EMBL" id="QXFV01002703">
    <property type="protein sequence ID" value="KAE8984369.1"/>
    <property type="molecule type" value="Genomic_DNA"/>
</dbReference>
<keyword evidence="2" id="KW-0863">Zinc-finger</keyword>
<dbReference type="AlphaFoldDB" id="A0A6A3IN21"/>
<keyword evidence="1" id="KW-0479">Metal-binding</keyword>